<evidence type="ECO:0000313" key="2">
    <source>
        <dbReference type="Proteomes" id="UP000594454"/>
    </source>
</evidence>
<accession>A0A7R8UY72</accession>
<evidence type="ECO:0000313" key="1">
    <source>
        <dbReference type="EMBL" id="CAD7089335.1"/>
    </source>
</evidence>
<proteinExistence type="predicted"/>
<sequence>MKPYTLRGSSYRDKEENMISDRMGILERWVEYFDELRNNQKIYELEAPPAEDDGQILPPPSIGETVRAIHRLKNHKSPGADGITAELVQHVGDQLHQALHQPMLMVWDIESVPGGWQRGIICLIHKKGDITQCNNYRGITMLSTIYKIFSAILLDRIAPYGPYQRGFTPGKSATDQISSLRQAMEKLLEYGHQLHHFFIGFKTTYGGIIITIVDATIQLD</sequence>
<keyword evidence="2" id="KW-1185">Reference proteome</keyword>
<dbReference type="Proteomes" id="UP000594454">
    <property type="component" value="Chromosome 4"/>
</dbReference>
<dbReference type="AlphaFoldDB" id="A0A7R8UY72"/>
<name>A0A7R8UY72_HERIL</name>
<dbReference type="EMBL" id="LR899012">
    <property type="protein sequence ID" value="CAD7089335.1"/>
    <property type="molecule type" value="Genomic_DNA"/>
</dbReference>
<protein>
    <recommendedName>
        <fullName evidence="3">Reverse transcriptase domain-containing protein</fullName>
    </recommendedName>
</protein>
<evidence type="ECO:0008006" key="3">
    <source>
        <dbReference type="Google" id="ProtNLM"/>
    </source>
</evidence>
<dbReference type="SUPFAM" id="SSF56672">
    <property type="entry name" value="DNA/RNA polymerases"/>
    <property type="match status" value="1"/>
</dbReference>
<reference evidence="1 2" key="1">
    <citation type="submission" date="2020-11" db="EMBL/GenBank/DDBJ databases">
        <authorList>
            <person name="Wallbank WR R."/>
            <person name="Pardo Diaz C."/>
            <person name="Kozak K."/>
            <person name="Martin S."/>
            <person name="Jiggins C."/>
            <person name="Moest M."/>
            <person name="Warren A I."/>
            <person name="Generalovic N T."/>
            <person name="Byers J.R.P. K."/>
            <person name="Montejo-Kovacevich G."/>
            <person name="Yen C E."/>
        </authorList>
    </citation>
    <scope>NUCLEOTIDE SEQUENCE [LARGE SCALE GENOMIC DNA]</scope>
</reference>
<dbReference type="InterPro" id="IPR043502">
    <property type="entry name" value="DNA/RNA_pol_sf"/>
</dbReference>
<dbReference type="InParanoid" id="A0A7R8UY72"/>
<organism evidence="1 2">
    <name type="scientific">Hermetia illucens</name>
    <name type="common">Black soldier fly</name>
    <dbReference type="NCBI Taxonomy" id="343691"/>
    <lineage>
        <taxon>Eukaryota</taxon>
        <taxon>Metazoa</taxon>
        <taxon>Ecdysozoa</taxon>
        <taxon>Arthropoda</taxon>
        <taxon>Hexapoda</taxon>
        <taxon>Insecta</taxon>
        <taxon>Pterygota</taxon>
        <taxon>Neoptera</taxon>
        <taxon>Endopterygota</taxon>
        <taxon>Diptera</taxon>
        <taxon>Brachycera</taxon>
        <taxon>Stratiomyomorpha</taxon>
        <taxon>Stratiomyidae</taxon>
        <taxon>Hermetiinae</taxon>
        <taxon>Hermetia</taxon>
    </lineage>
</organism>
<dbReference type="GO" id="GO:0071897">
    <property type="term" value="P:DNA biosynthetic process"/>
    <property type="evidence" value="ECO:0007669"/>
    <property type="project" value="UniProtKB-ARBA"/>
</dbReference>
<gene>
    <name evidence="1" type="ORF">HERILL_LOCUS11890</name>
</gene>
<dbReference type="PANTHER" id="PTHR19446">
    <property type="entry name" value="REVERSE TRANSCRIPTASES"/>
    <property type="match status" value="1"/>
</dbReference>